<feature type="chain" id="PRO_5039083336" evidence="1">
    <location>
        <begin position="33"/>
        <end position="442"/>
    </location>
</feature>
<keyword evidence="1" id="KW-0732">Signal</keyword>
<dbReference type="Proteomes" id="UP000676325">
    <property type="component" value="Unassembled WGS sequence"/>
</dbReference>
<comment type="caution">
    <text evidence="2">The sequence shown here is derived from an EMBL/GenBank/DDBJ whole genome shotgun (WGS) entry which is preliminary data.</text>
</comment>
<protein>
    <submittedName>
        <fullName evidence="2">Extracellular solute-binding protein</fullName>
    </submittedName>
</protein>
<proteinExistence type="predicted"/>
<accession>A0A941EFW0</accession>
<dbReference type="SUPFAM" id="SSF53850">
    <property type="entry name" value="Periplasmic binding protein-like II"/>
    <property type="match status" value="1"/>
</dbReference>
<organism evidence="2 3">
    <name type="scientific">Actinospica acidithermotolerans</name>
    <dbReference type="NCBI Taxonomy" id="2828514"/>
    <lineage>
        <taxon>Bacteria</taxon>
        <taxon>Bacillati</taxon>
        <taxon>Actinomycetota</taxon>
        <taxon>Actinomycetes</taxon>
        <taxon>Catenulisporales</taxon>
        <taxon>Actinospicaceae</taxon>
        <taxon>Actinospica</taxon>
    </lineage>
</organism>
<evidence type="ECO:0000313" key="3">
    <source>
        <dbReference type="Proteomes" id="UP000676325"/>
    </source>
</evidence>
<feature type="signal peptide" evidence="1">
    <location>
        <begin position="1"/>
        <end position="32"/>
    </location>
</feature>
<name>A0A941EFW0_9ACTN</name>
<dbReference type="PANTHER" id="PTHR43649">
    <property type="entry name" value="ARABINOSE-BINDING PROTEIN-RELATED"/>
    <property type="match status" value="1"/>
</dbReference>
<dbReference type="RefSeq" id="WP_212519474.1">
    <property type="nucleotide sequence ID" value="NZ_JAGSOH010000054.1"/>
</dbReference>
<evidence type="ECO:0000256" key="1">
    <source>
        <dbReference type="SAM" id="SignalP"/>
    </source>
</evidence>
<keyword evidence="3" id="KW-1185">Reference proteome</keyword>
<reference evidence="2" key="1">
    <citation type="submission" date="2021-04" db="EMBL/GenBank/DDBJ databases">
        <title>Genome based classification of Actinospica acidithermotolerans sp. nov., an actinobacterium isolated from an Indonesian hot spring.</title>
        <authorList>
            <person name="Kusuma A.B."/>
            <person name="Putra K.E."/>
            <person name="Nafisah S."/>
            <person name="Loh J."/>
            <person name="Nouioui I."/>
            <person name="Goodfellow M."/>
        </authorList>
    </citation>
    <scope>NUCLEOTIDE SEQUENCE</scope>
    <source>
        <strain evidence="2">MGRD01-02</strain>
    </source>
</reference>
<dbReference type="Pfam" id="PF13416">
    <property type="entry name" value="SBP_bac_8"/>
    <property type="match status" value="1"/>
</dbReference>
<dbReference type="Gene3D" id="3.40.190.10">
    <property type="entry name" value="Periplasmic binding protein-like II"/>
    <property type="match status" value="1"/>
</dbReference>
<dbReference type="InterPro" id="IPR050490">
    <property type="entry name" value="Bact_solute-bd_prot1"/>
</dbReference>
<dbReference type="InterPro" id="IPR006059">
    <property type="entry name" value="SBP"/>
</dbReference>
<gene>
    <name evidence="2" type="ORF">KDK95_18655</name>
</gene>
<dbReference type="PANTHER" id="PTHR43649:SF12">
    <property type="entry name" value="DIACETYLCHITOBIOSE BINDING PROTEIN DASA"/>
    <property type="match status" value="1"/>
</dbReference>
<evidence type="ECO:0000313" key="2">
    <source>
        <dbReference type="EMBL" id="MBR7828339.1"/>
    </source>
</evidence>
<dbReference type="PROSITE" id="PS51257">
    <property type="entry name" value="PROKAR_LIPOPROTEIN"/>
    <property type="match status" value="1"/>
</dbReference>
<dbReference type="EMBL" id="JAGSOH010000054">
    <property type="protein sequence ID" value="MBR7828339.1"/>
    <property type="molecule type" value="Genomic_DNA"/>
</dbReference>
<dbReference type="AlphaFoldDB" id="A0A941EFW0"/>
<sequence length="442" mass="45289">MRIRATLSATRPRRAAGAALMAALGLAASACAGGGTTAAASSASGSPAPSVTGPVTITIADAYTSTSSLGKTFAKVISAFEAKYPNITVKSVPEANYGTLETKLKAEVAAGQAPTIGQGYESFADQLEQSGKLVPISTLAGTKTPAELSGFYAGVQKDLYLPDGTLAMWPIGKSLQVVFYNSSMLSSDGLSAATDWNTFATDLEAASKGGVTGITIDPSAQTSGEEWLEELAASYGTPAYAADGTPQFTSSAMVKALEYLQNLKSKGALATGTNYPGETALGGQKGLADISSSAGYYYENEAVGGKFKLTTTAVPQTDMMAGGNFFVFSSATSQQQAAAWDFLQFVTTPAEQAAWSSGTGYLPVTAQALTQPAMSSYLAKNPWVSQIAAGLDTAITDPPQEWVDDCGTLLATALQAGLSGTDATSALNIAQTACLQKKQADS</sequence>